<keyword evidence="7" id="KW-1185">Reference proteome</keyword>
<dbReference type="CDD" id="cd06885">
    <property type="entry name" value="PX_SNX17_31"/>
    <property type="match status" value="1"/>
</dbReference>
<dbReference type="GeneID" id="115479426"/>
<comment type="similarity">
    <text evidence="1">Belongs to the sorting nexin family.</text>
</comment>
<dbReference type="FunCoup" id="A0A6P7Z1C9">
    <property type="interactions" value="62"/>
</dbReference>
<dbReference type="Proteomes" id="UP000515156">
    <property type="component" value="Chromosome 1"/>
</dbReference>
<dbReference type="GO" id="GO:0006886">
    <property type="term" value="P:intracellular protein transport"/>
    <property type="evidence" value="ECO:0007669"/>
    <property type="project" value="TreeGrafter"/>
</dbReference>
<dbReference type="GO" id="GO:0035091">
    <property type="term" value="F:phosphatidylinositol binding"/>
    <property type="evidence" value="ECO:0007669"/>
    <property type="project" value="InterPro"/>
</dbReference>
<dbReference type="FunFam" id="3.30.1520.10:FF:000008">
    <property type="entry name" value="Sorting nexin-17 isoform1"/>
    <property type="match status" value="1"/>
</dbReference>
<dbReference type="Pfam" id="PF21273">
    <property type="entry name" value="SNX17-27-31_F1_FERM"/>
    <property type="match status" value="1"/>
</dbReference>
<dbReference type="SUPFAM" id="SSF64268">
    <property type="entry name" value="PX domain"/>
    <property type="match status" value="1"/>
</dbReference>
<dbReference type="Gene3D" id="3.10.20.90">
    <property type="entry name" value="Phosphatidylinositol 3-kinase Catalytic Subunit, Chain A, domain 1"/>
    <property type="match status" value="1"/>
</dbReference>
<dbReference type="Pfam" id="PF00787">
    <property type="entry name" value="PX"/>
    <property type="match status" value="1"/>
</dbReference>
<dbReference type="InterPro" id="IPR011993">
    <property type="entry name" value="PH-like_dom_sf"/>
</dbReference>
<evidence type="ECO:0000256" key="5">
    <source>
        <dbReference type="ARBA" id="ARBA00071903"/>
    </source>
</evidence>
<sequence>MHFSIPITDLLVDSLGSRYVLYSVYLEGFLFCKVRYSQLHRWDEQLRRVFGSSVPLFPPKFYLAMTKSMAAERRLQLEHYLQKIAVDPQISNSEVFISFLKKLQLDTFRILTEKAGLDVYLPDGRNIAIDIETSDTVERVLEVLSYKLEIPRQLTGYFSLFVIQDCSNGNFSVLKRMVDFELPYVTLWSMKAEQCKIGIRKWYMNPSIDKMLMHCTAAVNLIYIQAVQEIERNWSKPTHGQMQKLELEKANNKIKFLELMQEVKHYGYLQLNPCTSDYPEPDCTAVVCVGNREISCCVTLPSNKVEEVSFNINRMRCWQVTFLGQNLEEQGHRKGQKLELKFEYSDLDSWRWITIYTEQAFLLSSCLQKSFSEQLMPAKEDLEMQIEVPLVDTVKKSSKQQRKTNRNLQITTSRIMSENQISRNGKDEVFAQIREEDL</sequence>
<protein>
    <recommendedName>
        <fullName evidence="5">Sorting nexin-31</fullName>
    </recommendedName>
</protein>
<proteinExistence type="inferred from homology"/>
<reference evidence="8" key="1">
    <citation type="submission" date="2025-08" db="UniProtKB">
        <authorList>
            <consortium name="RefSeq"/>
        </authorList>
    </citation>
    <scope>IDENTIFICATION</scope>
</reference>
<dbReference type="PROSITE" id="PS50195">
    <property type="entry name" value="PX"/>
    <property type="match status" value="1"/>
</dbReference>
<gene>
    <name evidence="8" type="primary">SNX31</name>
</gene>
<dbReference type="Pfam" id="PF18116">
    <property type="entry name" value="SNX17_FERM_C"/>
    <property type="match status" value="1"/>
</dbReference>
<dbReference type="GO" id="GO:0032456">
    <property type="term" value="P:endocytic recycling"/>
    <property type="evidence" value="ECO:0007669"/>
    <property type="project" value="TreeGrafter"/>
</dbReference>
<evidence type="ECO:0000256" key="2">
    <source>
        <dbReference type="ARBA" id="ARBA00022448"/>
    </source>
</evidence>
<dbReference type="OrthoDB" id="5772781at2759"/>
<dbReference type="Gene3D" id="3.30.1520.10">
    <property type="entry name" value="Phox-like domain"/>
    <property type="match status" value="1"/>
</dbReference>
<evidence type="ECO:0000313" key="7">
    <source>
        <dbReference type="Proteomes" id="UP000515156"/>
    </source>
</evidence>
<dbReference type="FunFam" id="2.30.29.30:FF:000297">
    <property type="entry name" value="Sorting nexin 31"/>
    <property type="match status" value="1"/>
</dbReference>
<dbReference type="InParanoid" id="A0A6P7Z1C9"/>
<accession>A0A6P7Z1C9</accession>
<dbReference type="InterPro" id="IPR036871">
    <property type="entry name" value="PX_dom_sf"/>
</dbReference>
<dbReference type="Gene3D" id="2.30.29.30">
    <property type="entry name" value="Pleckstrin-homology domain (PH domain)/Phosphotyrosine-binding domain (PTB)"/>
    <property type="match status" value="1"/>
</dbReference>
<feature type="domain" description="PX" evidence="6">
    <location>
        <begin position="1"/>
        <end position="107"/>
    </location>
</feature>
<dbReference type="InterPro" id="IPR001683">
    <property type="entry name" value="PX_dom"/>
</dbReference>
<dbReference type="FunFam" id="1.20.80.60:FF:000001">
    <property type="entry name" value="Sorting nexin-17 isoform1"/>
    <property type="match status" value="1"/>
</dbReference>
<dbReference type="InterPro" id="IPR040842">
    <property type="entry name" value="SNX17/31_FERM"/>
</dbReference>
<dbReference type="InterPro" id="IPR048767">
    <property type="entry name" value="SNX17-31_FERM_F2"/>
</dbReference>
<dbReference type="SMART" id="SM00312">
    <property type="entry name" value="PX"/>
    <property type="match status" value="1"/>
</dbReference>
<comment type="function">
    <text evidence="4">May be involved in protein trafficking.</text>
</comment>
<dbReference type="KEGG" id="muo:115479426"/>
<dbReference type="PANTHER" id="PTHR12431">
    <property type="entry name" value="SORTING NEXIN 17 AND 27"/>
    <property type="match status" value="1"/>
</dbReference>
<evidence type="ECO:0000259" key="6">
    <source>
        <dbReference type="PROSITE" id="PS50195"/>
    </source>
</evidence>
<keyword evidence="2" id="KW-0813">Transport</keyword>
<dbReference type="PANTHER" id="PTHR12431:SF15">
    <property type="entry name" value="SORTING NEXIN-31"/>
    <property type="match status" value="1"/>
</dbReference>
<dbReference type="InterPro" id="IPR048763">
    <property type="entry name" value="SNX17-31_FERM_F1"/>
</dbReference>
<dbReference type="AlphaFoldDB" id="A0A6P7Z1C9"/>
<dbReference type="CTD" id="169166"/>
<name>A0A6P7Z1C9_9AMPH</name>
<evidence type="ECO:0000256" key="3">
    <source>
        <dbReference type="ARBA" id="ARBA00022927"/>
    </source>
</evidence>
<organism evidence="7 8">
    <name type="scientific">Microcaecilia unicolor</name>
    <dbReference type="NCBI Taxonomy" id="1415580"/>
    <lineage>
        <taxon>Eukaryota</taxon>
        <taxon>Metazoa</taxon>
        <taxon>Chordata</taxon>
        <taxon>Craniata</taxon>
        <taxon>Vertebrata</taxon>
        <taxon>Euteleostomi</taxon>
        <taxon>Amphibia</taxon>
        <taxon>Gymnophiona</taxon>
        <taxon>Siphonopidae</taxon>
        <taxon>Microcaecilia</taxon>
    </lineage>
</organism>
<dbReference type="Gene3D" id="1.20.80.60">
    <property type="match status" value="1"/>
</dbReference>
<keyword evidence="3" id="KW-0653">Protein transport</keyword>
<evidence type="ECO:0000256" key="4">
    <source>
        <dbReference type="ARBA" id="ARBA00057444"/>
    </source>
</evidence>
<dbReference type="GO" id="GO:0005769">
    <property type="term" value="C:early endosome"/>
    <property type="evidence" value="ECO:0007669"/>
    <property type="project" value="TreeGrafter"/>
</dbReference>
<dbReference type="Pfam" id="PF21271">
    <property type="entry name" value="SNX17-31_F2_FERM"/>
    <property type="match status" value="1"/>
</dbReference>
<evidence type="ECO:0000313" key="8">
    <source>
        <dbReference type="RefSeq" id="XP_030073177.1"/>
    </source>
</evidence>
<evidence type="ECO:0000256" key="1">
    <source>
        <dbReference type="ARBA" id="ARBA00010883"/>
    </source>
</evidence>
<dbReference type="RefSeq" id="XP_030073177.1">
    <property type="nucleotide sequence ID" value="XM_030217317.1"/>
</dbReference>